<dbReference type="Proteomes" id="UP000224507">
    <property type="component" value="Unassembled WGS sequence"/>
</dbReference>
<evidence type="ECO:0000259" key="1">
    <source>
        <dbReference type="Pfam" id="PF00753"/>
    </source>
</evidence>
<proteinExistence type="predicted"/>
<protein>
    <recommendedName>
        <fullName evidence="1">Metallo-beta-lactamase domain-containing protein</fullName>
    </recommendedName>
</protein>
<organism evidence="2 3">
    <name type="scientific">Fusobacterium nucleatum subsp. polymorphum</name>
    <name type="common">Fusobacterium polymorphum</name>
    <dbReference type="NCBI Taxonomy" id="76857"/>
    <lineage>
        <taxon>Bacteria</taxon>
        <taxon>Fusobacteriati</taxon>
        <taxon>Fusobacteriota</taxon>
        <taxon>Fusobacteriia</taxon>
        <taxon>Fusobacteriales</taxon>
        <taxon>Fusobacteriaceae</taxon>
        <taxon>Fusobacterium</taxon>
    </lineage>
</organism>
<sequence>MKYEIDFIATKENKGNADTICFRYEKDGKFINVVYDGGSKVLASKLIEHLKEFYFKDEYSLKIDYLICSHPDQDHASSLIEVIEKFKIGKIIMNIPWKYIYDIWDNVNDGRISEESLEKRLKDDYPYVAKIEKLAKEKGIEIIEGFEDKEINENLKILSPSKKFFIELLKKSKKTKYLDESDYKSNIYTESAKNVLSKFTNWIKELWKKDSLKEDVETSEENEMSIVLLGDTEENKFLLTGDVGIKGLEKVIEKANKIGTPLTEVNFYQIPHHGSRHNLSPSIMNKLVGNIVSEGIKLKKVAYASVAYESDYPRKAVVNAFIRRGIQVYKTNGYTLNHSFLMPEKEGWSSIPELSFNEKVEDWDK</sequence>
<feature type="domain" description="Metallo-beta-lactamase" evidence="1">
    <location>
        <begin position="32"/>
        <end position="124"/>
    </location>
</feature>
<dbReference type="Pfam" id="PF00753">
    <property type="entry name" value="Lactamase_B"/>
    <property type="match status" value="1"/>
</dbReference>
<dbReference type="PANTHER" id="PTHR30619">
    <property type="entry name" value="DNA INTERNALIZATION/COMPETENCE PROTEIN COMEC/REC2"/>
    <property type="match status" value="1"/>
</dbReference>
<reference evidence="2 3" key="1">
    <citation type="submission" date="2017-06" db="EMBL/GenBank/DDBJ databases">
        <title>Draft genome sequence of Fusobacterium nucleatum subsp. polymorphum KCOM 1274 (=ChDC F309).</title>
        <authorList>
            <person name="Kook J.-K."/>
            <person name="Park S.-N."/>
            <person name="Lim Y.K."/>
            <person name="Roh H."/>
        </authorList>
    </citation>
    <scope>NUCLEOTIDE SEQUENCE [LARGE SCALE GENOMIC DNA]</scope>
    <source>
        <strain evidence="3">KCOM 1274 (ChDC F309)</strain>
    </source>
</reference>
<name>A0A2C6BRL2_FUSNP</name>
<dbReference type="AlphaFoldDB" id="A0A2C6BRL2"/>
<dbReference type="PANTHER" id="PTHR30619:SF1">
    <property type="entry name" value="RECOMBINATION PROTEIN 2"/>
    <property type="match status" value="1"/>
</dbReference>
<dbReference type="InterPro" id="IPR001279">
    <property type="entry name" value="Metallo-B-lactamas"/>
</dbReference>
<evidence type="ECO:0000313" key="2">
    <source>
        <dbReference type="EMBL" id="PHI16989.1"/>
    </source>
</evidence>
<dbReference type="InterPro" id="IPR036866">
    <property type="entry name" value="RibonucZ/Hydroxyglut_hydro"/>
</dbReference>
<dbReference type="SUPFAM" id="SSF56281">
    <property type="entry name" value="Metallo-hydrolase/oxidoreductase"/>
    <property type="match status" value="1"/>
</dbReference>
<dbReference type="InterPro" id="IPR052159">
    <property type="entry name" value="Competence_DNA_uptake"/>
</dbReference>
<comment type="caution">
    <text evidence="2">The sequence shown here is derived from an EMBL/GenBank/DDBJ whole genome shotgun (WGS) entry which is preliminary data.</text>
</comment>
<gene>
    <name evidence="2" type="ORF">CBG56_04945</name>
</gene>
<dbReference type="RefSeq" id="WP_098997264.1">
    <property type="nucleotide sequence ID" value="NZ_CP077153.1"/>
</dbReference>
<accession>A0A2C6BRL2</accession>
<evidence type="ECO:0000313" key="3">
    <source>
        <dbReference type="Proteomes" id="UP000224507"/>
    </source>
</evidence>
<dbReference type="Gene3D" id="3.60.15.10">
    <property type="entry name" value="Ribonuclease Z/Hydroxyacylglutathione hydrolase-like"/>
    <property type="match status" value="1"/>
</dbReference>
<dbReference type="EMBL" id="NIRO01000003">
    <property type="protein sequence ID" value="PHI16989.1"/>
    <property type="molecule type" value="Genomic_DNA"/>
</dbReference>